<reference evidence="13 14" key="1">
    <citation type="submission" date="2019-07" db="EMBL/GenBank/DDBJ databases">
        <title>Genome assembly of two rare yeast pathogens: Diutina rugosa and Trichomonascus ciferrii.</title>
        <authorList>
            <person name="Mixao V."/>
            <person name="Saus E."/>
            <person name="Hansen A."/>
            <person name="Lass-Flor C."/>
            <person name="Gabaldon T."/>
        </authorList>
    </citation>
    <scope>NUCLEOTIDE SEQUENCE [LARGE SCALE GENOMIC DNA]</scope>
    <source>
        <strain evidence="13 14">CBS 613</strain>
    </source>
</reference>
<keyword evidence="5" id="KW-0479">Metal-binding</keyword>
<dbReference type="InterPro" id="IPR006680">
    <property type="entry name" value="Amidohydro-rel"/>
</dbReference>
<comment type="cofactor">
    <cofactor evidence="1">
        <name>Zn(2+)</name>
        <dbReference type="ChEBI" id="CHEBI:29105"/>
    </cofactor>
</comment>
<dbReference type="Proteomes" id="UP000449547">
    <property type="component" value="Unassembled WGS sequence"/>
</dbReference>
<dbReference type="GO" id="GO:0008270">
    <property type="term" value="F:zinc ion binding"/>
    <property type="evidence" value="ECO:0007669"/>
    <property type="project" value="TreeGrafter"/>
</dbReference>
<evidence type="ECO:0000256" key="7">
    <source>
        <dbReference type="ARBA" id="ARBA00022833"/>
    </source>
</evidence>
<dbReference type="PANTHER" id="PTHR11271:SF6">
    <property type="entry name" value="GUANINE DEAMINASE"/>
    <property type="match status" value="1"/>
</dbReference>
<comment type="similarity">
    <text evidence="3">Belongs to the metallo-dependent hydrolases superfamily. ATZ/TRZ family.</text>
</comment>
<dbReference type="FunFam" id="3.20.20.140:FF:000022">
    <property type="entry name" value="Guanine deaminase"/>
    <property type="match status" value="1"/>
</dbReference>
<keyword evidence="7" id="KW-0862">Zinc</keyword>
<dbReference type="EC" id="3.5.4.3" evidence="4"/>
<evidence type="ECO:0000313" key="14">
    <source>
        <dbReference type="Proteomes" id="UP000449547"/>
    </source>
</evidence>
<dbReference type="InterPro" id="IPR051607">
    <property type="entry name" value="Metallo-dep_hydrolases"/>
</dbReference>
<dbReference type="SUPFAM" id="SSF51556">
    <property type="entry name" value="Metallo-dependent hydrolases"/>
    <property type="match status" value="1"/>
</dbReference>
<feature type="domain" description="Amidohydrolase-related" evidence="12">
    <location>
        <begin position="67"/>
        <end position="441"/>
    </location>
</feature>
<accession>A0A642UVS5</accession>
<proteinExistence type="inferred from homology"/>
<dbReference type="AlphaFoldDB" id="A0A642UVS5"/>
<evidence type="ECO:0000256" key="3">
    <source>
        <dbReference type="ARBA" id="ARBA00006745"/>
    </source>
</evidence>
<evidence type="ECO:0000256" key="11">
    <source>
        <dbReference type="ARBA" id="ARBA00083147"/>
    </source>
</evidence>
<keyword evidence="6" id="KW-0378">Hydrolase</keyword>
<evidence type="ECO:0000256" key="5">
    <source>
        <dbReference type="ARBA" id="ARBA00022723"/>
    </source>
</evidence>
<dbReference type="RefSeq" id="XP_034013021.1">
    <property type="nucleotide sequence ID" value="XM_034154966.1"/>
</dbReference>
<sequence length="444" mass="48493">MSATASIADTIYYGTFIDTPQLGQLRIRHQLAVKVDGHGTIVAIGPLDEVKATDDSVKVVELAPCQWVFPGFIDTHIHAPQYPNIGVGSGIPLLKWLDQYTFKLEKRIADDNQLAKRVYHKVVQRTLGSGTTWAAYFATIDSATTYTLAEEAYAAGQRALVGKVCMDTNPGHEDYQESLESCQKSSAWLDDKIAALDPSGKLVAPIVTPRFAPVCTRDMLTWLGDEAATGKCVQTHMCENLDEIDMVLKQFSDCKSYAHVYDKYRLLTNKTVLAHCVHMSADDIARVKANHSSVSHCPTSNTFLSSGNAPVRKYLYDDKLNVALGTDVSGGYDASMLSMVKQAVLTSHQVAITSGSDKDQLSVAEALYLATVAGAKSFGSDGRLGSFDQGKQFDAQLIDLAVSGSPVDTFEWENDEERVSKWVFGGDDRNCVAVWVDGRRVVSK</sequence>
<dbReference type="InterPro" id="IPR011059">
    <property type="entry name" value="Metal-dep_hydrolase_composite"/>
</dbReference>
<evidence type="ECO:0000313" key="13">
    <source>
        <dbReference type="EMBL" id="KAA8903815.1"/>
    </source>
</evidence>
<comment type="function">
    <text evidence="9">Catalyzes the hydrolytic deamination of guanine, producing xanthine and ammonia.</text>
</comment>
<keyword evidence="14" id="KW-1185">Reference proteome</keyword>
<comment type="caution">
    <text evidence="13">The sequence shown here is derived from an EMBL/GenBank/DDBJ whole genome shotgun (WGS) entry which is preliminary data.</text>
</comment>
<dbReference type="EMBL" id="SWFT01000066">
    <property type="protein sequence ID" value="KAA8903815.1"/>
    <property type="molecule type" value="Genomic_DNA"/>
</dbReference>
<name>A0A642UVS5_DIURU</name>
<evidence type="ECO:0000259" key="12">
    <source>
        <dbReference type="Pfam" id="PF01979"/>
    </source>
</evidence>
<evidence type="ECO:0000256" key="9">
    <source>
        <dbReference type="ARBA" id="ARBA00056079"/>
    </source>
</evidence>
<dbReference type="GO" id="GO:0046098">
    <property type="term" value="P:guanine metabolic process"/>
    <property type="evidence" value="ECO:0007669"/>
    <property type="project" value="TreeGrafter"/>
</dbReference>
<evidence type="ECO:0000256" key="10">
    <source>
        <dbReference type="ARBA" id="ARBA00069860"/>
    </source>
</evidence>
<dbReference type="OMA" id="CVHMNDS"/>
<dbReference type="PANTHER" id="PTHR11271">
    <property type="entry name" value="GUANINE DEAMINASE"/>
    <property type="match status" value="1"/>
</dbReference>
<protein>
    <recommendedName>
        <fullName evidence="10">Probable guanine deaminase</fullName>
        <ecNumber evidence="4">3.5.4.3</ecNumber>
    </recommendedName>
    <alternativeName>
        <fullName evidence="11">Guanine aminohydrolase</fullName>
    </alternativeName>
</protein>
<gene>
    <name evidence="13" type="ORF">DIURU_002327</name>
</gene>
<evidence type="ECO:0000256" key="8">
    <source>
        <dbReference type="ARBA" id="ARBA00051148"/>
    </source>
</evidence>
<comment type="pathway">
    <text evidence="2">Purine metabolism; guanine degradation; xanthine from guanine: step 1/1.</text>
</comment>
<organism evidence="13 14">
    <name type="scientific">Diutina rugosa</name>
    <name type="common">Yeast</name>
    <name type="synonym">Candida rugosa</name>
    <dbReference type="NCBI Taxonomy" id="5481"/>
    <lineage>
        <taxon>Eukaryota</taxon>
        <taxon>Fungi</taxon>
        <taxon>Dikarya</taxon>
        <taxon>Ascomycota</taxon>
        <taxon>Saccharomycotina</taxon>
        <taxon>Pichiomycetes</taxon>
        <taxon>Debaryomycetaceae</taxon>
        <taxon>Diutina</taxon>
    </lineage>
</organism>
<dbReference type="Gene3D" id="2.30.40.10">
    <property type="entry name" value="Urease, subunit C, domain 1"/>
    <property type="match status" value="1"/>
</dbReference>
<comment type="catalytic activity">
    <reaction evidence="8">
        <text>guanine + H2O + H(+) = xanthine + NH4(+)</text>
        <dbReference type="Rhea" id="RHEA:14665"/>
        <dbReference type="ChEBI" id="CHEBI:15377"/>
        <dbReference type="ChEBI" id="CHEBI:15378"/>
        <dbReference type="ChEBI" id="CHEBI:16235"/>
        <dbReference type="ChEBI" id="CHEBI:17712"/>
        <dbReference type="ChEBI" id="CHEBI:28938"/>
        <dbReference type="EC" id="3.5.4.3"/>
    </reaction>
</comment>
<evidence type="ECO:0000256" key="4">
    <source>
        <dbReference type="ARBA" id="ARBA00012781"/>
    </source>
</evidence>
<dbReference type="Gene3D" id="3.20.20.140">
    <property type="entry name" value="Metal-dependent hydrolases"/>
    <property type="match status" value="1"/>
</dbReference>
<evidence type="ECO:0000256" key="6">
    <source>
        <dbReference type="ARBA" id="ARBA00022801"/>
    </source>
</evidence>
<dbReference type="VEuPathDB" id="FungiDB:DIURU_002327"/>
<dbReference type="GeneID" id="54780978"/>
<evidence type="ECO:0000256" key="1">
    <source>
        <dbReference type="ARBA" id="ARBA00001947"/>
    </source>
</evidence>
<dbReference type="Pfam" id="PF01979">
    <property type="entry name" value="Amidohydro_1"/>
    <property type="match status" value="1"/>
</dbReference>
<evidence type="ECO:0000256" key="2">
    <source>
        <dbReference type="ARBA" id="ARBA00004984"/>
    </source>
</evidence>
<dbReference type="GO" id="GO:0005829">
    <property type="term" value="C:cytosol"/>
    <property type="evidence" value="ECO:0007669"/>
    <property type="project" value="TreeGrafter"/>
</dbReference>
<dbReference type="GO" id="GO:0008892">
    <property type="term" value="F:guanine deaminase activity"/>
    <property type="evidence" value="ECO:0007669"/>
    <property type="project" value="UniProtKB-EC"/>
</dbReference>
<dbReference type="InterPro" id="IPR032466">
    <property type="entry name" value="Metal_Hydrolase"/>
</dbReference>
<dbReference type="SUPFAM" id="SSF51338">
    <property type="entry name" value="Composite domain of metallo-dependent hydrolases"/>
    <property type="match status" value="1"/>
</dbReference>
<dbReference type="OrthoDB" id="194468at2759"/>